<dbReference type="InterPro" id="IPR038765">
    <property type="entry name" value="Papain-like_cys_pep_sf"/>
</dbReference>
<dbReference type="InterPro" id="IPR001447">
    <property type="entry name" value="Arylamine_N-AcTrfase"/>
</dbReference>
<evidence type="ECO:0000256" key="1">
    <source>
        <dbReference type="ARBA" id="ARBA00006547"/>
    </source>
</evidence>
<dbReference type="EMBL" id="JABXYM010000001">
    <property type="protein sequence ID" value="MCR6095179.1"/>
    <property type="molecule type" value="Genomic_DNA"/>
</dbReference>
<evidence type="ECO:0000313" key="2">
    <source>
        <dbReference type="EMBL" id="MCR6095179.1"/>
    </source>
</evidence>
<dbReference type="GO" id="GO:0016407">
    <property type="term" value="F:acetyltransferase activity"/>
    <property type="evidence" value="ECO:0007669"/>
    <property type="project" value="InterPro"/>
</dbReference>
<gene>
    <name evidence="2" type="ORF">HXA33_01275</name>
</gene>
<dbReference type="PANTHER" id="PTHR11786">
    <property type="entry name" value="N-HYDROXYARYLAMINE O-ACETYLTRANSFERASE"/>
    <property type="match status" value="1"/>
</dbReference>
<accession>A0A9Q4FXY2</accession>
<sequence length="145" mass="16798">MLKSRHFHNLTELCHAHLTTFPFENMSKVIQFKKNGNSPPELPTLAEFLRSHQMHHTGGTCYILNSQFAKLLQALGFQCYLIKLGNDHMAIIVMIDEDNYYVDCGAAAPFFELVAFGKIRKMRLHLVVKRFDLKRIKLFLICIIM</sequence>
<dbReference type="Pfam" id="PF00797">
    <property type="entry name" value="Acetyltransf_2"/>
    <property type="match status" value="1"/>
</dbReference>
<proteinExistence type="inferred from homology"/>
<dbReference type="AlphaFoldDB" id="A0A9Q4FXY2"/>
<protein>
    <submittedName>
        <fullName evidence="2">Arylamine N-acetyltransferase</fullName>
    </submittedName>
</protein>
<comment type="similarity">
    <text evidence="1">Belongs to the arylamine N-acetyltransferase family.</text>
</comment>
<comment type="caution">
    <text evidence="2">The sequence shown here is derived from an EMBL/GenBank/DDBJ whole genome shotgun (WGS) entry which is preliminary data.</text>
</comment>
<keyword evidence="3" id="KW-1185">Reference proteome</keyword>
<evidence type="ECO:0000313" key="3">
    <source>
        <dbReference type="Proteomes" id="UP001057753"/>
    </source>
</evidence>
<dbReference type="SUPFAM" id="SSF54001">
    <property type="entry name" value="Cysteine proteinases"/>
    <property type="match status" value="1"/>
</dbReference>
<dbReference type="Gene3D" id="3.30.2140.20">
    <property type="match status" value="1"/>
</dbReference>
<dbReference type="RefSeq" id="WP_257822799.1">
    <property type="nucleotide sequence ID" value="NZ_JABXYM010000001.1"/>
</dbReference>
<name>A0A9Q4FXY2_SALAG</name>
<organism evidence="2 3">
    <name type="scientific">Salipaludibacillus agaradhaerens</name>
    <name type="common">Bacillus agaradhaerens</name>
    <dbReference type="NCBI Taxonomy" id="76935"/>
    <lineage>
        <taxon>Bacteria</taxon>
        <taxon>Bacillati</taxon>
        <taxon>Bacillota</taxon>
        <taxon>Bacilli</taxon>
        <taxon>Bacillales</taxon>
        <taxon>Bacillaceae</taxon>
    </lineage>
</organism>
<dbReference type="InterPro" id="IPR053710">
    <property type="entry name" value="Arylamine_NAT_domain_sf"/>
</dbReference>
<reference evidence="2" key="1">
    <citation type="submission" date="2020-06" db="EMBL/GenBank/DDBJ databases">
        <title>Insight into the genomes of haloalkaliphilic bacilli from Kenyan soda lakes.</title>
        <authorList>
            <person name="Mwirichia R."/>
            <person name="Villamizar G.C."/>
            <person name="Poehlein A."/>
            <person name="Mugweru J."/>
            <person name="Kipnyargis A."/>
            <person name="Kiplimo D."/>
            <person name="Orwa P."/>
            <person name="Daniel R."/>
        </authorList>
    </citation>
    <scope>NUCLEOTIDE SEQUENCE</scope>
    <source>
        <strain evidence="2">B1096_S55</strain>
    </source>
</reference>
<dbReference type="Proteomes" id="UP001057753">
    <property type="component" value="Unassembled WGS sequence"/>
</dbReference>
<dbReference type="PANTHER" id="PTHR11786:SF0">
    <property type="entry name" value="ARYLAMINE N-ACETYLTRANSFERASE 4-RELATED"/>
    <property type="match status" value="1"/>
</dbReference>